<accession>A0A0F9H9Q6</accession>
<reference evidence="1" key="1">
    <citation type="journal article" date="2015" name="Nature">
        <title>Complex archaea that bridge the gap between prokaryotes and eukaryotes.</title>
        <authorList>
            <person name="Spang A."/>
            <person name="Saw J.H."/>
            <person name="Jorgensen S.L."/>
            <person name="Zaremba-Niedzwiedzka K."/>
            <person name="Martijn J."/>
            <person name="Lind A.E."/>
            <person name="van Eijk R."/>
            <person name="Schleper C."/>
            <person name="Guy L."/>
            <person name="Ettema T.J."/>
        </authorList>
    </citation>
    <scope>NUCLEOTIDE SEQUENCE</scope>
</reference>
<name>A0A0F9H9Q6_9ZZZZ</name>
<organism evidence="1">
    <name type="scientific">marine sediment metagenome</name>
    <dbReference type="NCBI Taxonomy" id="412755"/>
    <lineage>
        <taxon>unclassified sequences</taxon>
        <taxon>metagenomes</taxon>
        <taxon>ecological metagenomes</taxon>
    </lineage>
</organism>
<dbReference type="AlphaFoldDB" id="A0A0F9H9Q6"/>
<protein>
    <submittedName>
        <fullName evidence="1">Uncharacterized protein</fullName>
    </submittedName>
</protein>
<gene>
    <name evidence="1" type="ORF">LCGC14_1811490</name>
</gene>
<comment type="caution">
    <text evidence="1">The sequence shown here is derived from an EMBL/GenBank/DDBJ whole genome shotgun (WGS) entry which is preliminary data.</text>
</comment>
<sequence length="24" mass="2694">MTEYNLEKNGIPAGAYVVLVKDLR</sequence>
<dbReference type="EMBL" id="LAZR01017603">
    <property type="protein sequence ID" value="KKL99736.1"/>
    <property type="molecule type" value="Genomic_DNA"/>
</dbReference>
<proteinExistence type="predicted"/>
<feature type="non-terminal residue" evidence="1">
    <location>
        <position position="24"/>
    </location>
</feature>
<evidence type="ECO:0000313" key="1">
    <source>
        <dbReference type="EMBL" id="KKL99736.1"/>
    </source>
</evidence>